<evidence type="ECO:0000313" key="3">
    <source>
        <dbReference type="Proteomes" id="UP000316778"/>
    </source>
</evidence>
<dbReference type="AlphaFoldDB" id="A0A562TCX9"/>
<name>A0A562TCX9_CHIJA</name>
<evidence type="ECO:0008006" key="4">
    <source>
        <dbReference type="Google" id="ProtNLM"/>
    </source>
</evidence>
<dbReference type="OrthoDB" id="680072at2"/>
<organism evidence="2 3">
    <name type="scientific">Chitinophaga japonensis</name>
    <name type="common">Flexibacter japonensis</name>
    <dbReference type="NCBI Taxonomy" id="104662"/>
    <lineage>
        <taxon>Bacteria</taxon>
        <taxon>Pseudomonadati</taxon>
        <taxon>Bacteroidota</taxon>
        <taxon>Chitinophagia</taxon>
        <taxon>Chitinophagales</taxon>
        <taxon>Chitinophagaceae</taxon>
        <taxon>Chitinophaga</taxon>
    </lineage>
</organism>
<proteinExistence type="predicted"/>
<keyword evidence="3" id="KW-1185">Reference proteome</keyword>
<gene>
    <name evidence="2" type="ORF">LX66_0731</name>
</gene>
<evidence type="ECO:0000256" key="1">
    <source>
        <dbReference type="SAM" id="SignalP"/>
    </source>
</evidence>
<feature type="signal peptide" evidence="1">
    <location>
        <begin position="1"/>
        <end position="20"/>
    </location>
</feature>
<sequence>MTAKFYVSAALLWLTLTAQAQTPVTSPAAWQPDKSRHSIYAGIMGGGVFLSLHYELRLQPDQLGWGARIGIGYAPGYEETKHIRGDSGVWITSNQHYPSKLTIPFNVNYLLGKAGSPHRLELGLGLTYMDGDAKLFDQVTTRHTWLVMGTVGYRRFYFHNRLMWKIAFTPVISLDADYPLPYAEGGIGLRF</sequence>
<dbReference type="EMBL" id="VLLG01000002">
    <property type="protein sequence ID" value="TWI91362.1"/>
    <property type="molecule type" value="Genomic_DNA"/>
</dbReference>
<comment type="caution">
    <text evidence="2">The sequence shown here is derived from an EMBL/GenBank/DDBJ whole genome shotgun (WGS) entry which is preliminary data.</text>
</comment>
<reference evidence="2 3" key="1">
    <citation type="journal article" date="2013" name="Stand. Genomic Sci.">
        <title>Genomic Encyclopedia of Type Strains, Phase I: The one thousand microbial genomes (KMG-I) project.</title>
        <authorList>
            <person name="Kyrpides N.C."/>
            <person name="Woyke T."/>
            <person name="Eisen J.A."/>
            <person name="Garrity G."/>
            <person name="Lilburn T.G."/>
            <person name="Beck B.J."/>
            <person name="Whitman W.B."/>
            <person name="Hugenholtz P."/>
            <person name="Klenk H.P."/>
        </authorList>
    </citation>
    <scope>NUCLEOTIDE SEQUENCE [LARGE SCALE GENOMIC DNA]</scope>
    <source>
        <strain evidence="2 3">DSM 13484</strain>
    </source>
</reference>
<evidence type="ECO:0000313" key="2">
    <source>
        <dbReference type="EMBL" id="TWI91362.1"/>
    </source>
</evidence>
<keyword evidence="1" id="KW-0732">Signal</keyword>
<dbReference type="RefSeq" id="WP_145710516.1">
    <property type="nucleotide sequence ID" value="NZ_BAAAFY010000001.1"/>
</dbReference>
<dbReference type="Proteomes" id="UP000316778">
    <property type="component" value="Unassembled WGS sequence"/>
</dbReference>
<protein>
    <recommendedName>
        <fullName evidence="4">Outer membrane protein beta-barrel domain-containing protein</fullName>
    </recommendedName>
</protein>
<accession>A0A562TCX9</accession>
<feature type="chain" id="PRO_5021911397" description="Outer membrane protein beta-barrel domain-containing protein" evidence="1">
    <location>
        <begin position="21"/>
        <end position="191"/>
    </location>
</feature>